<keyword evidence="5" id="KW-0677">Repeat</keyword>
<dbReference type="PROSITE" id="PS51379">
    <property type="entry name" value="4FE4S_FER_2"/>
    <property type="match status" value="2"/>
</dbReference>
<dbReference type="InterPro" id="IPR006655">
    <property type="entry name" value="Mopterin_OxRdtase_prok_CS"/>
</dbReference>
<dbReference type="Pfam" id="PF00384">
    <property type="entry name" value="Molybdopterin"/>
    <property type="match status" value="1"/>
</dbReference>
<dbReference type="Gene3D" id="3.10.20.740">
    <property type="match status" value="1"/>
</dbReference>
<dbReference type="Pfam" id="PF13510">
    <property type="entry name" value="Fer2_4"/>
    <property type="match status" value="1"/>
</dbReference>
<comment type="similarity">
    <text evidence="1">In the C-terminal section; belongs to the prokaryotic molybdopterin-containing oxidoreductase family.</text>
</comment>
<dbReference type="GO" id="GO:0015942">
    <property type="term" value="P:formate metabolic process"/>
    <property type="evidence" value="ECO:0007669"/>
    <property type="project" value="InterPro"/>
</dbReference>
<dbReference type="PIRSF" id="PIRSF036643">
    <property type="entry name" value="FDH_alpha"/>
    <property type="match status" value="1"/>
</dbReference>
<evidence type="ECO:0000256" key="7">
    <source>
        <dbReference type="ARBA" id="ARBA00023004"/>
    </source>
</evidence>
<evidence type="ECO:0000256" key="4">
    <source>
        <dbReference type="ARBA" id="ARBA00022723"/>
    </source>
</evidence>
<evidence type="ECO:0000256" key="1">
    <source>
        <dbReference type="ARBA" id="ARBA00007023"/>
    </source>
</evidence>
<dbReference type="GO" id="GO:0022904">
    <property type="term" value="P:respiratory electron transport chain"/>
    <property type="evidence" value="ECO:0007669"/>
    <property type="project" value="TreeGrafter"/>
</dbReference>
<evidence type="ECO:0000259" key="10">
    <source>
        <dbReference type="PROSITE" id="PS51379"/>
    </source>
</evidence>
<dbReference type="InterPro" id="IPR050123">
    <property type="entry name" value="Prok_molybdopt-oxidoreductase"/>
</dbReference>
<dbReference type="InterPro" id="IPR006656">
    <property type="entry name" value="Mopterin_OxRdtase"/>
</dbReference>
<dbReference type="InterPro" id="IPR041925">
    <property type="entry name" value="CT_Formate-Dh_H"/>
</dbReference>
<dbReference type="InterPro" id="IPR009010">
    <property type="entry name" value="Asp_de-COase-like_dom_sf"/>
</dbReference>
<dbReference type="GO" id="GO:0016020">
    <property type="term" value="C:membrane"/>
    <property type="evidence" value="ECO:0007669"/>
    <property type="project" value="TreeGrafter"/>
</dbReference>
<dbReference type="Proteomes" id="UP000297597">
    <property type="component" value="Unassembled WGS sequence"/>
</dbReference>
<dbReference type="Pfam" id="PF04879">
    <property type="entry name" value="Molybdop_Fe4S4"/>
    <property type="match status" value="1"/>
</dbReference>
<dbReference type="Pfam" id="PF10588">
    <property type="entry name" value="NADH-G_4Fe-4S_3"/>
    <property type="match status" value="1"/>
</dbReference>
<dbReference type="FunFam" id="3.30.70.20:FF:000035">
    <property type="entry name" value="Iron hydrogenase 1"/>
    <property type="match status" value="1"/>
</dbReference>
<keyword evidence="3" id="KW-0001">2Fe-2S</keyword>
<dbReference type="CDD" id="cd00207">
    <property type="entry name" value="fer2"/>
    <property type="match status" value="1"/>
</dbReference>
<evidence type="ECO:0000256" key="3">
    <source>
        <dbReference type="ARBA" id="ARBA00022714"/>
    </source>
</evidence>
<dbReference type="EMBL" id="QFFZ01000034">
    <property type="protein sequence ID" value="TEB09979.1"/>
    <property type="molecule type" value="Genomic_DNA"/>
</dbReference>
<dbReference type="SUPFAM" id="SSF54292">
    <property type="entry name" value="2Fe-2S ferredoxin-like"/>
    <property type="match status" value="1"/>
</dbReference>
<dbReference type="CDD" id="cd02790">
    <property type="entry name" value="MopB_CT_Formate-Dh_H"/>
    <property type="match status" value="1"/>
</dbReference>
<keyword evidence="14" id="KW-1185">Reference proteome</keyword>
<dbReference type="PROSITE" id="PS00198">
    <property type="entry name" value="4FE4S_FER_1"/>
    <property type="match status" value="1"/>
</dbReference>
<dbReference type="OrthoDB" id="9803192at2"/>
<reference evidence="13 14" key="1">
    <citation type="journal article" date="2018" name="Environ. Microbiol.">
        <title>Novel energy conservation strategies and behaviour of Pelotomaculum schinkii driving syntrophic propionate catabolism.</title>
        <authorList>
            <person name="Hidalgo-Ahumada C.A.P."/>
            <person name="Nobu M.K."/>
            <person name="Narihiro T."/>
            <person name="Tamaki H."/>
            <person name="Liu W.T."/>
            <person name="Kamagata Y."/>
            <person name="Stams A.J.M."/>
            <person name="Imachi H."/>
            <person name="Sousa D.Z."/>
        </authorList>
    </citation>
    <scope>NUCLEOTIDE SEQUENCE [LARGE SCALE GENOMIC DNA]</scope>
    <source>
        <strain evidence="13 14">MGP</strain>
    </source>
</reference>
<evidence type="ECO:0000259" key="11">
    <source>
        <dbReference type="PROSITE" id="PS51669"/>
    </source>
</evidence>
<feature type="domain" description="4Fe-4S Mo/W bis-MGD-type" evidence="11">
    <location>
        <begin position="223"/>
        <end position="278"/>
    </location>
</feature>
<evidence type="ECO:0000256" key="5">
    <source>
        <dbReference type="ARBA" id="ARBA00022737"/>
    </source>
</evidence>
<dbReference type="PROSITE" id="PS00551">
    <property type="entry name" value="MOLYBDOPTERIN_PROK_1"/>
    <property type="match status" value="1"/>
</dbReference>
<dbReference type="Gene3D" id="2.40.40.20">
    <property type="match status" value="1"/>
</dbReference>
<dbReference type="CDD" id="cd02753">
    <property type="entry name" value="MopB_Formate-Dh-H"/>
    <property type="match status" value="1"/>
</dbReference>
<organism evidence="13 14">
    <name type="scientific">Pelotomaculum propionicicum</name>
    <dbReference type="NCBI Taxonomy" id="258475"/>
    <lineage>
        <taxon>Bacteria</taxon>
        <taxon>Bacillati</taxon>
        <taxon>Bacillota</taxon>
        <taxon>Clostridia</taxon>
        <taxon>Eubacteriales</taxon>
        <taxon>Desulfotomaculaceae</taxon>
        <taxon>Pelotomaculum</taxon>
    </lineage>
</organism>
<evidence type="ECO:0000313" key="14">
    <source>
        <dbReference type="Proteomes" id="UP000297597"/>
    </source>
</evidence>
<dbReference type="SUPFAM" id="SSF50692">
    <property type="entry name" value="ADC-like"/>
    <property type="match status" value="1"/>
</dbReference>
<dbReference type="Gene3D" id="2.20.25.90">
    <property type="entry name" value="ADC-like domains"/>
    <property type="match status" value="1"/>
</dbReference>
<protein>
    <submittedName>
        <fullName evidence="13">Formate dehydrogenase H</fullName>
        <ecNumber evidence="13">1.17.99.7</ecNumber>
    </submittedName>
</protein>
<dbReference type="SMART" id="SM00926">
    <property type="entry name" value="Molybdop_Fe4S4"/>
    <property type="match status" value="1"/>
</dbReference>
<dbReference type="InterPro" id="IPR006963">
    <property type="entry name" value="Mopterin_OxRdtase_4Fe-4S_dom"/>
</dbReference>
<dbReference type="InterPro" id="IPR017900">
    <property type="entry name" value="4Fe4S_Fe_S_CS"/>
</dbReference>
<dbReference type="FunFam" id="3.10.20.740:FF:000005">
    <property type="entry name" value="NADH:ubiquinone oxidoreductase subunit"/>
    <property type="match status" value="1"/>
</dbReference>
<dbReference type="InterPro" id="IPR006478">
    <property type="entry name" value="Formate_DH_asu"/>
</dbReference>
<accession>A0A4Y7RML1</accession>
<evidence type="ECO:0000256" key="2">
    <source>
        <dbReference type="ARBA" id="ARBA00022485"/>
    </source>
</evidence>
<dbReference type="PANTHER" id="PTHR43105">
    <property type="entry name" value="RESPIRATORY NITRATE REDUCTASE"/>
    <property type="match status" value="1"/>
</dbReference>
<dbReference type="Gene3D" id="3.40.50.740">
    <property type="match status" value="1"/>
</dbReference>
<dbReference type="PROSITE" id="PS51669">
    <property type="entry name" value="4FE4S_MOW_BIS_MGD"/>
    <property type="match status" value="1"/>
</dbReference>
<dbReference type="InterPro" id="IPR017896">
    <property type="entry name" value="4Fe4S_Fe-S-bd"/>
</dbReference>
<feature type="domain" description="4Fe-4S ferredoxin-type" evidence="10">
    <location>
        <begin position="139"/>
        <end position="169"/>
    </location>
</feature>
<sequence>MSKVTLTIDGIQITVPKGATVLEAAEQAGIFIPTFCHDPQLSKPGACRICVVEIPGARNLPASCVTEATEGMVVNTASPAVIEARKTNLELLLANHPTDCLTCEKSGDCRLQEYAYFYGVKQGAFKGEKHNYPIEDDNPFIVRDMNKCILCGKCIRMCEEVQGNDVINFAYRGFNSIVTPAMGAHYADTEISNCVFCGGCVSVCPVGALSEKGMIGKGRRWEVKKVTTTCPYCGVGCQFDLNVKNGKVIGVTSTDGEVNGRALCVKGRFGYGFIHHPDRLTTPLIKKDGKFVEATWDEAVDLIVKKIGSIKEKCGPDALGLLSSARVTNEENYLMNKLARAVIGTNNIDHCARLCHAPTVAGMATAYGSGAMTNSFAEIPGADFILISGTNTTDTHPVAGAMIKQAARNGSTLVVVDPRKTELAKLAKYHLQIKSGTDIALFNGLANVIIAEGLCDKEFVNNRTEDFEAFKATVAKYTPEYVEGITGIRAETIREVALGYAKAKNASIFFTMGITQHICGTHNVFSIANLCMLCGQIGKESSGVNPLRGQNNVQGSCDMGALPVVYTGYQSITVEENRKKFAAAWNVQELPAKIGLTVGELLGECGKSIKGMYIMGENPVISDPDANQVMHELKKLDFLVVQDIFLTETAQFADVVLPGASFAEKDGTFTNTERHVQLVRKAIEPIGNSKPDWEIICMVATAMGYPMSYGSAAEIMDEVASLTPSYAGISFARLEKGSLQWPCLSADHPGTKFLHSGKFARGLGKFHAVEHIPPDELPDNEYPFILSTGRRRYHYHTGTMTQRTGALEVFYPTEYLEVSCPDAEKLGVCDGDRVRVASRRGQVEVAVKITDTVVPGLVFTSFQYPDVPINRLTNPARDPISKIPDLKVCAVKIDKVG</sequence>
<dbReference type="Pfam" id="PF22117">
    <property type="entry name" value="Fer4_Nqo3"/>
    <property type="match status" value="1"/>
</dbReference>
<keyword evidence="7" id="KW-0408">Iron</keyword>
<dbReference type="AlphaFoldDB" id="A0A4Y7RML1"/>
<dbReference type="InterPro" id="IPR006657">
    <property type="entry name" value="MoPterin_dinucl-bd_dom"/>
</dbReference>
<dbReference type="RefSeq" id="WP_134214486.1">
    <property type="nucleotide sequence ID" value="NZ_QFFZ01000034.1"/>
</dbReference>
<keyword evidence="8" id="KW-0411">Iron-sulfur</keyword>
<evidence type="ECO:0000256" key="6">
    <source>
        <dbReference type="ARBA" id="ARBA00023002"/>
    </source>
</evidence>
<dbReference type="InterPro" id="IPR027467">
    <property type="entry name" value="MopterinOxRdtase_cofactor_BS"/>
</dbReference>
<dbReference type="InterPro" id="IPR036010">
    <property type="entry name" value="2Fe-2S_ferredoxin-like_sf"/>
</dbReference>
<dbReference type="Pfam" id="PF01568">
    <property type="entry name" value="Molydop_binding"/>
    <property type="match status" value="1"/>
</dbReference>
<dbReference type="Gene3D" id="3.30.70.20">
    <property type="match status" value="1"/>
</dbReference>
<evidence type="ECO:0000259" key="9">
    <source>
        <dbReference type="PROSITE" id="PS51085"/>
    </source>
</evidence>
<dbReference type="InterPro" id="IPR054351">
    <property type="entry name" value="NADH_UbQ_OxRdtase_ferredoxin"/>
</dbReference>
<evidence type="ECO:0000256" key="8">
    <source>
        <dbReference type="ARBA" id="ARBA00023014"/>
    </source>
</evidence>
<dbReference type="InterPro" id="IPR001041">
    <property type="entry name" value="2Fe-2S_ferredoxin-type"/>
</dbReference>
<keyword evidence="4" id="KW-0479">Metal-binding</keyword>
<dbReference type="InterPro" id="IPR019574">
    <property type="entry name" value="NADH_UbQ_OxRdtase_Gsu_4Fe4S-bd"/>
</dbReference>
<keyword evidence="2" id="KW-0004">4Fe-4S</keyword>
<dbReference type="GO" id="GO:0046872">
    <property type="term" value="F:metal ion binding"/>
    <property type="evidence" value="ECO:0007669"/>
    <property type="project" value="UniProtKB-KW"/>
</dbReference>
<proteinExistence type="inferred from homology"/>
<feature type="domain" description="4Fe-4S His(Cys)3-ligated-type" evidence="12">
    <location>
        <begin position="80"/>
        <end position="119"/>
    </location>
</feature>
<evidence type="ECO:0000259" key="12">
    <source>
        <dbReference type="PROSITE" id="PS51839"/>
    </source>
</evidence>
<dbReference type="SUPFAM" id="SSF54862">
    <property type="entry name" value="4Fe-4S ferredoxins"/>
    <property type="match status" value="1"/>
</dbReference>
<feature type="domain" description="4Fe-4S ferredoxin-type" evidence="10">
    <location>
        <begin position="183"/>
        <end position="214"/>
    </location>
</feature>
<gene>
    <name evidence="13" type="primary">fdhF_2</name>
    <name evidence="13" type="ORF">Pmgp_02673</name>
</gene>
<dbReference type="Gene3D" id="3.40.228.10">
    <property type="entry name" value="Dimethylsulfoxide Reductase, domain 2"/>
    <property type="match status" value="1"/>
</dbReference>
<dbReference type="PROSITE" id="PS00490">
    <property type="entry name" value="MOLYBDOPTERIN_PROK_2"/>
    <property type="match status" value="1"/>
</dbReference>
<dbReference type="GO" id="GO:0043546">
    <property type="term" value="F:molybdopterin cofactor binding"/>
    <property type="evidence" value="ECO:0007669"/>
    <property type="project" value="InterPro"/>
</dbReference>
<dbReference type="GO" id="GO:0008863">
    <property type="term" value="F:formate dehydrogenase (NAD+) activity"/>
    <property type="evidence" value="ECO:0007669"/>
    <property type="project" value="InterPro"/>
</dbReference>
<dbReference type="GO" id="GO:0051537">
    <property type="term" value="F:2 iron, 2 sulfur cluster binding"/>
    <property type="evidence" value="ECO:0007669"/>
    <property type="project" value="UniProtKB-KW"/>
</dbReference>
<keyword evidence="6 13" id="KW-0560">Oxidoreductase</keyword>
<comment type="caution">
    <text evidence="13">The sequence shown here is derived from an EMBL/GenBank/DDBJ whole genome shotgun (WGS) entry which is preliminary data.</text>
</comment>
<evidence type="ECO:0000313" key="13">
    <source>
        <dbReference type="EMBL" id="TEB09979.1"/>
    </source>
</evidence>
<feature type="domain" description="2Fe-2S ferredoxin-type" evidence="9">
    <location>
        <begin position="2"/>
        <end position="80"/>
    </location>
</feature>
<name>A0A4Y7RML1_9FIRM</name>
<dbReference type="PROSITE" id="PS51085">
    <property type="entry name" value="2FE2S_FER_2"/>
    <property type="match status" value="1"/>
</dbReference>
<dbReference type="InterPro" id="IPR041924">
    <property type="entry name" value="Formate_Dh-H_N"/>
</dbReference>
<dbReference type="SMART" id="SM00929">
    <property type="entry name" value="NADH-G_4Fe-4S_3"/>
    <property type="match status" value="1"/>
</dbReference>
<dbReference type="SUPFAM" id="SSF53706">
    <property type="entry name" value="Formate dehydrogenase/DMSO reductase, domains 1-3"/>
    <property type="match status" value="1"/>
</dbReference>
<dbReference type="PANTHER" id="PTHR43105:SF14">
    <property type="entry name" value="FORMATE DEHYDROGENASE H"/>
    <property type="match status" value="1"/>
</dbReference>
<dbReference type="NCBIfam" id="TIGR01591">
    <property type="entry name" value="Fdh-alpha"/>
    <property type="match status" value="1"/>
</dbReference>
<dbReference type="EC" id="1.17.99.7" evidence="13"/>
<dbReference type="GO" id="GO:0051539">
    <property type="term" value="F:4 iron, 4 sulfur cluster binding"/>
    <property type="evidence" value="ECO:0007669"/>
    <property type="project" value="UniProtKB-KW"/>
</dbReference>
<dbReference type="PROSITE" id="PS51839">
    <property type="entry name" value="4FE4S_HC3"/>
    <property type="match status" value="1"/>
</dbReference>
<dbReference type="GO" id="GO:0003954">
    <property type="term" value="F:NADH dehydrogenase activity"/>
    <property type="evidence" value="ECO:0007669"/>
    <property type="project" value="TreeGrafter"/>
</dbReference>